<evidence type="ECO:0000313" key="3">
    <source>
        <dbReference type="Proteomes" id="UP001243989"/>
    </source>
</evidence>
<dbReference type="EMBL" id="JAHMHQ010000002">
    <property type="protein sequence ID" value="KAK1654433.1"/>
    <property type="molecule type" value="Genomic_DNA"/>
</dbReference>
<reference evidence="2" key="1">
    <citation type="submission" date="2021-06" db="EMBL/GenBank/DDBJ databases">
        <title>Comparative genomics, transcriptomics and evolutionary studies reveal genomic signatures of adaptation to plant cell wall in hemibiotrophic fungi.</title>
        <authorList>
            <consortium name="DOE Joint Genome Institute"/>
            <person name="Baroncelli R."/>
            <person name="Diaz J.F."/>
            <person name="Benocci T."/>
            <person name="Peng M."/>
            <person name="Battaglia E."/>
            <person name="Haridas S."/>
            <person name="Andreopoulos W."/>
            <person name="Labutti K."/>
            <person name="Pangilinan J."/>
            <person name="Floch G.L."/>
            <person name="Makela M.R."/>
            <person name="Henrissat B."/>
            <person name="Grigoriev I.V."/>
            <person name="Crouch J.A."/>
            <person name="De Vries R.P."/>
            <person name="Sukno S.A."/>
            <person name="Thon M.R."/>
        </authorList>
    </citation>
    <scope>NUCLEOTIDE SEQUENCE</scope>
    <source>
        <strain evidence="2">CBS 102054</strain>
    </source>
</reference>
<protein>
    <submittedName>
        <fullName evidence="2">Uncharacterized protein</fullName>
    </submittedName>
</protein>
<evidence type="ECO:0000313" key="2">
    <source>
        <dbReference type="EMBL" id="KAK1654433.1"/>
    </source>
</evidence>
<organism evidence="2 3">
    <name type="scientific">Colletotrichum phormii</name>
    <dbReference type="NCBI Taxonomy" id="359342"/>
    <lineage>
        <taxon>Eukaryota</taxon>
        <taxon>Fungi</taxon>
        <taxon>Dikarya</taxon>
        <taxon>Ascomycota</taxon>
        <taxon>Pezizomycotina</taxon>
        <taxon>Sordariomycetes</taxon>
        <taxon>Hypocreomycetidae</taxon>
        <taxon>Glomerellales</taxon>
        <taxon>Glomerellaceae</taxon>
        <taxon>Colletotrichum</taxon>
        <taxon>Colletotrichum acutatum species complex</taxon>
    </lineage>
</organism>
<evidence type="ECO:0000256" key="1">
    <source>
        <dbReference type="SAM" id="MobiDB-lite"/>
    </source>
</evidence>
<dbReference type="RefSeq" id="XP_060450477.1">
    <property type="nucleotide sequence ID" value="XM_060596355.1"/>
</dbReference>
<gene>
    <name evidence="2" type="ORF">BDP81DRAFT_83346</name>
</gene>
<name>A0AAJ0A0X6_9PEZI</name>
<feature type="region of interest" description="Disordered" evidence="1">
    <location>
        <begin position="1"/>
        <end position="25"/>
    </location>
</feature>
<keyword evidence="3" id="KW-1185">Reference proteome</keyword>
<sequence>MSESTSGSRECGASSPRPRLLPSIPTRSQGFRGLDPFLEGFNFSTPRQLRPFAPRNKFLGNQSEAHRDPTRSTTYYNFIGAESSLAGFAIVDELRWWRNIDTVPRWSISLEICRPRLPARKEHKKRSRSVHLAVFDFYDRQLPTPRIEPARICGFRNFFMKSNAELQKSRCH</sequence>
<comment type="caution">
    <text evidence="2">The sequence shown here is derived from an EMBL/GenBank/DDBJ whole genome shotgun (WGS) entry which is preliminary data.</text>
</comment>
<accession>A0AAJ0A0X6</accession>
<dbReference type="Proteomes" id="UP001243989">
    <property type="component" value="Unassembled WGS sequence"/>
</dbReference>
<dbReference type="AlphaFoldDB" id="A0AAJ0A0X6"/>
<feature type="compositionally biased region" description="Low complexity" evidence="1">
    <location>
        <begin position="14"/>
        <end position="25"/>
    </location>
</feature>
<proteinExistence type="predicted"/>
<dbReference type="GeneID" id="85481217"/>